<dbReference type="InterPro" id="IPR001387">
    <property type="entry name" value="Cro/C1-type_HTH"/>
</dbReference>
<dbReference type="Gene3D" id="1.10.10.2910">
    <property type="match status" value="1"/>
</dbReference>
<proteinExistence type="inferred from homology"/>
<dbReference type="AlphaFoldDB" id="A0AAE3R5M6"/>
<evidence type="ECO:0000313" key="3">
    <source>
        <dbReference type="EMBL" id="MDJ1502047.1"/>
    </source>
</evidence>
<dbReference type="Proteomes" id="UP001232063">
    <property type="component" value="Unassembled WGS sequence"/>
</dbReference>
<organism evidence="3 4">
    <name type="scientific">Xanthocytophaga agilis</name>
    <dbReference type="NCBI Taxonomy" id="3048010"/>
    <lineage>
        <taxon>Bacteria</taxon>
        <taxon>Pseudomonadati</taxon>
        <taxon>Bacteroidota</taxon>
        <taxon>Cytophagia</taxon>
        <taxon>Cytophagales</taxon>
        <taxon>Rhodocytophagaceae</taxon>
        <taxon>Xanthocytophaga</taxon>
    </lineage>
</organism>
<evidence type="ECO:0000256" key="1">
    <source>
        <dbReference type="ARBA" id="ARBA00007227"/>
    </source>
</evidence>
<dbReference type="PANTHER" id="PTHR43236:SF1">
    <property type="entry name" value="BLL7220 PROTEIN"/>
    <property type="match status" value="1"/>
</dbReference>
<dbReference type="Pfam" id="PF01381">
    <property type="entry name" value="HTH_3"/>
    <property type="match status" value="1"/>
</dbReference>
<dbReference type="PROSITE" id="PS50943">
    <property type="entry name" value="HTH_CROC1"/>
    <property type="match status" value="1"/>
</dbReference>
<dbReference type="PANTHER" id="PTHR43236">
    <property type="entry name" value="ANTITOXIN HIGA1"/>
    <property type="match status" value="1"/>
</dbReference>
<accession>A0AAE3R5M6</accession>
<sequence length="358" mass="41329">MTPSEQNIFGNRLKLARKMAGFSLQELADALENIVTKQALHKYEMGLMKPSNDALIAISKALKVKPDFFLKTDQVELGEVLFRKKTTLSKKIEESIIEKVRYYVERSLEIENILGLESKFENPLENFVINNRNDIELAAAELRSNWQLGLIPIHNLVEMLELRGVKILLIDDVDDIDGLAVYTSEKIPIVVVNTRNKPIERIRFTVIHELAHLLLILNKSIEDNPKEVEKYCHLFSSCFLLPREMLIKMIGSTKRNYIKIQELIAIKEYFGISIRAIVHRLKEMEVITESYYNRWVVYISKEYGAKDEPGKYKGEEKSRNFDQLVNRALAEELISLSKAATLWDVTVDQLRNGYIGKQ</sequence>
<dbReference type="InterPro" id="IPR052345">
    <property type="entry name" value="Rad_response_metalloprotease"/>
</dbReference>
<dbReference type="SUPFAM" id="SSF47413">
    <property type="entry name" value="lambda repressor-like DNA-binding domains"/>
    <property type="match status" value="1"/>
</dbReference>
<evidence type="ECO:0000259" key="2">
    <source>
        <dbReference type="PROSITE" id="PS50943"/>
    </source>
</evidence>
<dbReference type="RefSeq" id="WP_314511856.1">
    <property type="nucleotide sequence ID" value="NZ_JASJOU010000004.1"/>
</dbReference>
<keyword evidence="4" id="KW-1185">Reference proteome</keyword>
<dbReference type="GO" id="GO:0003677">
    <property type="term" value="F:DNA binding"/>
    <property type="evidence" value="ECO:0007669"/>
    <property type="project" value="InterPro"/>
</dbReference>
<dbReference type="SMART" id="SM00530">
    <property type="entry name" value="HTH_XRE"/>
    <property type="match status" value="1"/>
</dbReference>
<feature type="domain" description="HTH cro/C1-type" evidence="2">
    <location>
        <begin position="13"/>
        <end position="69"/>
    </location>
</feature>
<dbReference type="EMBL" id="JASJOU010000004">
    <property type="protein sequence ID" value="MDJ1502047.1"/>
    <property type="molecule type" value="Genomic_DNA"/>
</dbReference>
<dbReference type="CDD" id="cd00093">
    <property type="entry name" value="HTH_XRE"/>
    <property type="match status" value="1"/>
</dbReference>
<dbReference type="Gene3D" id="1.10.260.40">
    <property type="entry name" value="lambda repressor-like DNA-binding domains"/>
    <property type="match status" value="1"/>
</dbReference>
<dbReference type="InterPro" id="IPR010359">
    <property type="entry name" value="IrrE_HExxH"/>
</dbReference>
<gene>
    <name evidence="3" type="ORF">QNI22_15380</name>
</gene>
<reference evidence="3" key="1">
    <citation type="submission" date="2023-05" db="EMBL/GenBank/DDBJ databases">
        <authorList>
            <person name="Zhang X."/>
        </authorList>
    </citation>
    <scope>NUCLEOTIDE SEQUENCE</scope>
    <source>
        <strain evidence="3">BD1B2-1</strain>
    </source>
</reference>
<dbReference type="InterPro" id="IPR010982">
    <property type="entry name" value="Lambda_DNA-bd_dom_sf"/>
</dbReference>
<evidence type="ECO:0000313" key="4">
    <source>
        <dbReference type="Proteomes" id="UP001232063"/>
    </source>
</evidence>
<protein>
    <submittedName>
        <fullName evidence="3">XRE family transcriptional regulator</fullName>
    </submittedName>
</protein>
<comment type="similarity">
    <text evidence="1">Belongs to the short-chain fatty acyl-CoA assimilation regulator (ScfR) family.</text>
</comment>
<comment type="caution">
    <text evidence="3">The sequence shown here is derived from an EMBL/GenBank/DDBJ whole genome shotgun (WGS) entry which is preliminary data.</text>
</comment>
<name>A0AAE3R5M6_9BACT</name>
<dbReference type="Pfam" id="PF06114">
    <property type="entry name" value="Peptidase_M78"/>
    <property type="match status" value="1"/>
</dbReference>